<gene>
    <name evidence="2" type="ORF">BRAFLDRAFT_119650</name>
</gene>
<evidence type="ECO:0000313" key="2">
    <source>
        <dbReference type="EMBL" id="EEN67220.1"/>
    </source>
</evidence>
<dbReference type="InParanoid" id="C3XWW0"/>
<keyword evidence="1" id="KW-0732">Signal</keyword>
<dbReference type="EMBL" id="GG666471">
    <property type="protein sequence ID" value="EEN67220.1"/>
    <property type="molecule type" value="Genomic_DNA"/>
</dbReference>
<accession>C3XWW0</accession>
<evidence type="ECO:0000256" key="1">
    <source>
        <dbReference type="SAM" id="SignalP"/>
    </source>
</evidence>
<proteinExistence type="predicted"/>
<feature type="chain" id="PRO_5002933136" evidence="1">
    <location>
        <begin position="23"/>
        <end position="274"/>
    </location>
</feature>
<sequence>MKAMFAVCCLLFVCSEFHAARAFTPFSYFSRLANRPSRGYRGEDEGPAGGDDVGAGEVKRGARFPWEWSGPMSRPAWSGGKTKSAFEYLGPRLRKSDENDMPAFPCHNSEWLIYVDGESQCVPPLYDTAYDDEYCIKVDMGPLAGRVVCACERGSTTVAMKDGMDTCVEIDIVRQVGYCGLNPACFVPLGSDIVRQVGYCGLNPCPGGYTCCTSRLRYCPAGWVLRTEPLSRRLHLRRAAGVGQVQLPEEDPQRGDRRAQLDIPYMGLFQYAPV</sequence>
<dbReference type="AlphaFoldDB" id="C3XWW0"/>
<reference evidence="2" key="1">
    <citation type="journal article" date="2008" name="Nature">
        <title>The amphioxus genome and the evolution of the chordate karyotype.</title>
        <authorList>
            <consortium name="US DOE Joint Genome Institute (JGI-PGF)"/>
            <person name="Putnam N.H."/>
            <person name="Butts T."/>
            <person name="Ferrier D.E.K."/>
            <person name="Furlong R.F."/>
            <person name="Hellsten U."/>
            <person name="Kawashima T."/>
            <person name="Robinson-Rechavi M."/>
            <person name="Shoguchi E."/>
            <person name="Terry A."/>
            <person name="Yu J.-K."/>
            <person name="Benito-Gutierrez E.L."/>
            <person name="Dubchak I."/>
            <person name="Garcia-Fernandez J."/>
            <person name="Gibson-Brown J.J."/>
            <person name="Grigoriev I.V."/>
            <person name="Horton A.C."/>
            <person name="de Jong P.J."/>
            <person name="Jurka J."/>
            <person name="Kapitonov V.V."/>
            <person name="Kohara Y."/>
            <person name="Kuroki Y."/>
            <person name="Lindquist E."/>
            <person name="Lucas S."/>
            <person name="Osoegawa K."/>
            <person name="Pennacchio L.A."/>
            <person name="Salamov A.A."/>
            <person name="Satou Y."/>
            <person name="Sauka-Spengler T."/>
            <person name="Schmutz J."/>
            <person name="Shin-I T."/>
            <person name="Toyoda A."/>
            <person name="Bronner-Fraser M."/>
            <person name="Fujiyama A."/>
            <person name="Holland L.Z."/>
            <person name="Holland P.W.H."/>
            <person name="Satoh N."/>
            <person name="Rokhsar D.S."/>
        </authorList>
    </citation>
    <scope>NUCLEOTIDE SEQUENCE [LARGE SCALE GENOMIC DNA]</scope>
    <source>
        <strain evidence="2">S238N-H82</strain>
        <tissue evidence="2">Testes</tissue>
    </source>
</reference>
<feature type="signal peptide" evidence="1">
    <location>
        <begin position="1"/>
        <end position="22"/>
    </location>
</feature>
<name>C3XWW0_BRAFL</name>
<organism>
    <name type="scientific">Branchiostoma floridae</name>
    <name type="common">Florida lancelet</name>
    <name type="synonym">Amphioxus</name>
    <dbReference type="NCBI Taxonomy" id="7739"/>
    <lineage>
        <taxon>Eukaryota</taxon>
        <taxon>Metazoa</taxon>
        <taxon>Chordata</taxon>
        <taxon>Cephalochordata</taxon>
        <taxon>Leptocardii</taxon>
        <taxon>Amphioxiformes</taxon>
        <taxon>Branchiostomatidae</taxon>
        <taxon>Branchiostoma</taxon>
    </lineage>
</organism>
<protein>
    <submittedName>
        <fullName evidence="2">Uncharacterized protein</fullName>
    </submittedName>
</protein>